<dbReference type="AlphaFoldDB" id="A0ABD2YGS0"/>
<keyword evidence="3" id="KW-1185">Reference proteome</keyword>
<evidence type="ECO:0000313" key="3">
    <source>
        <dbReference type="Proteomes" id="UP001630127"/>
    </source>
</evidence>
<gene>
    <name evidence="2" type="ORF">ACH5RR_031976</name>
</gene>
<feature type="region of interest" description="Disordered" evidence="1">
    <location>
        <begin position="244"/>
        <end position="320"/>
    </location>
</feature>
<dbReference type="Proteomes" id="UP001630127">
    <property type="component" value="Unassembled WGS sequence"/>
</dbReference>
<feature type="compositionally biased region" description="Polar residues" evidence="1">
    <location>
        <begin position="276"/>
        <end position="285"/>
    </location>
</feature>
<comment type="caution">
    <text evidence="2">The sequence shown here is derived from an EMBL/GenBank/DDBJ whole genome shotgun (WGS) entry which is preliminary data.</text>
</comment>
<sequence>MTTSHSVTVEIDAWLDGLTQGDEFRVANDEDESSDTEGTEFKYKKNGAGRVRAVCKHKFCKRFLHASKVRGLIPAMHDLLPYVEHRHCLRRLYNNCKKLHLGEALKERIWRCATTTYKMRFENEIQSLKDLDNSIYKWLAETTNPMHWARCGSWHKLGHNIRTCPGPSSIVQPTENANASVVTTKQGLGVIGKGSYTIFHIPEPFAGSDAAEAGEGTPHCSPFVRFEAPFAGFEAVEIGGGTFNFSTGTRSGPPNGPEVAKTGGGSFSTGTGSEAAETTKTNGSPVSKPVASQKIGHNKKTCPNPQAQAWRKLKSDHPFL</sequence>
<proteinExistence type="predicted"/>
<accession>A0ABD2YGS0</accession>
<evidence type="ECO:0000256" key="1">
    <source>
        <dbReference type="SAM" id="MobiDB-lite"/>
    </source>
</evidence>
<protein>
    <submittedName>
        <fullName evidence="2">Uncharacterized protein</fullName>
    </submittedName>
</protein>
<name>A0ABD2YGS0_9GENT</name>
<dbReference type="EMBL" id="JBJUIK010000013">
    <property type="protein sequence ID" value="KAL3506594.1"/>
    <property type="molecule type" value="Genomic_DNA"/>
</dbReference>
<organism evidence="2 3">
    <name type="scientific">Cinchona calisaya</name>
    <dbReference type="NCBI Taxonomy" id="153742"/>
    <lineage>
        <taxon>Eukaryota</taxon>
        <taxon>Viridiplantae</taxon>
        <taxon>Streptophyta</taxon>
        <taxon>Embryophyta</taxon>
        <taxon>Tracheophyta</taxon>
        <taxon>Spermatophyta</taxon>
        <taxon>Magnoliopsida</taxon>
        <taxon>eudicotyledons</taxon>
        <taxon>Gunneridae</taxon>
        <taxon>Pentapetalae</taxon>
        <taxon>asterids</taxon>
        <taxon>lamiids</taxon>
        <taxon>Gentianales</taxon>
        <taxon>Rubiaceae</taxon>
        <taxon>Cinchonoideae</taxon>
        <taxon>Cinchoneae</taxon>
        <taxon>Cinchona</taxon>
    </lineage>
</organism>
<evidence type="ECO:0000313" key="2">
    <source>
        <dbReference type="EMBL" id="KAL3506594.1"/>
    </source>
</evidence>
<reference evidence="2 3" key="1">
    <citation type="submission" date="2024-11" db="EMBL/GenBank/DDBJ databases">
        <title>A near-complete genome assembly of Cinchona calisaya.</title>
        <authorList>
            <person name="Lian D.C."/>
            <person name="Zhao X.W."/>
            <person name="Wei L."/>
        </authorList>
    </citation>
    <scope>NUCLEOTIDE SEQUENCE [LARGE SCALE GENOMIC DNA]</scope>
    <source>
        <tissue evidence="2">Nenye</tissue>
    </source>
</reference>